<name>A0A1Q9EQM3_SYMMI</name>
<sequence>MASCVSEKTLTPLEMYCKSLPDVADAPQHFPMYTVASAVLLKLTTLRPHEEMKARDELVVFSDDMGRAAFVSHQWLTKHHPDPQLSQMRILQDAVQRLLTSRSESVSLDLLTEALVRPARPLPMQEFQKQPLFFWYDYFSCPQPEQCEPEERDGQLARQLQAIDSIPAYVAKCHFFLALCPVLESSEANQMLTAATWSRRGWCRVERAARELSRNSTWILIQSTTSMEVVGTAMSFPPGTVAEGEFTFARDRQKLAPVMRHIVLRKLNQLLKAGDLPAFRRHFNLQTVHLRGLETEPLGGFLPSSQGQGTVSEFLHQNGLRSVTRADSAGWRPLHYAALAGNTVVLSGLLEQPADVNKRTSQDEPMLGLPRWMSALDLAAHYKHRAATKLLLAAKAHIEGGVLPAIHYAGNADDAEGVRLLHVAAGQLQPRNSALGVSCFESAAGHGASEAR</sequence>
<dbReference type="OrthoDB" id="419589at2759"/>
<dbReference type="Gene3D" id="1.25.40.20">
    <property type="entry name" value="Ankyrin repeat-containing domain"/>
    <property type="match status" value="1"/>
</dbReference>
<evidence type="ECO:0000256" key="1">
    <source>
        <dbReference type="PROSITE-ProRule" id="PRU00023"/>
    </source>
</evidence>
<proteinExistence type="predicted"/>
<dbReference type="PROSITE" id="PS50297">
    <property type="entry name" value="ANK_REP_REGION"/>
    <property type="match status" value="1"/>
</dbReference>
<dbReference type="Proteomes" id="UP000186817">
    <property type="component" value="Unassembled WGS sequence"/>
</dbReference>
<gene>
    <name evidence="2" type="ORF">AK812_SmicGene6610</name>
</gene>
<dbReference type="PROSITE" id="PS50088">
    <property type="entry name" value="ANK_REPEAT"/>
    <property type="match status" value="1"/>
</dbReference>
<dbReference type="InterPro" id="IPR002110">
    <property type="entry name" value="Ankyrin_rpt"/>
</dbReference>
<keyword evidence="1" id="KW-0040">ANK repeat</keyword>
<comment type="caution">
    <text evidence="2">The sequence shown here is derived from an EMBL/GenBank/DDBJ whole genome shotgun (WGS) entry which is preliminary data.</text>
</comment>
<protein>
    <submittedName>
        <fullName evidence="2">Uncharacterized protein</fullName>
    </submittedName>
</protein>
<feature type="repeat" description="ANK" evidence="1">
    <location>
        <begin position="329"/>
        <end position="361"/>
    </location>
</feature>
<reference evidence="2 3" key="1">
    <citation type="submission" date="2016-02" db="EMBL/GenBank/DDBJ databases">
        <title>Genome analysis of coral dinoflagellate symbionts highlights evolutionary adaptations to a symbiotic lifestyle.</title>
        <authorList>
            <person name="Aranda M."/>
            <person name="Li Y."/>
            <person name="Liew Y.J."/>
            <person name="Baumgarten S."/>
            <person name="Simakov O."/>
            <person name="Wilson M."/>
            <person name="Piel J."/>
            <person name="Ashoor H."/>
            <person name="Bougouffa S."/>
            <person name="Bajic V.B."/>
            <person name="Ryu T."/>
            <person name="Ravasi T."/>
            <person name="Bayer T."/>
            <person name="Micklem G."/>
            <person name="Kim H."/>
            <person name="Bhak J."/>
            <person name="Lajeunesse T.C."/>
            <person name="Voolstra C.R."/>
        </authorList>
    </citation>
    <scope>NUCLEOTIDE SEQUENCE [LARGE SCALE GENOMIC DNA]</scope>
    <source>
        <strain evidence="2 3">CCMP2467</strain>
    </source>
</reference>
<dbReference type="SMART" id="SM00248">
    <property type="entry name" value="ANK"/>
    <property type="match status" value="2"/>
</dbReference>
<dbReference type="EMBL" id="LSRX01000091">
    <property type="protein sequence ID" value="OLQ09729.1"/>
    <property type="molecule type" value="Genomic_DNA"/>
</dbReference>
<dbReference type="SUPFAM" id="SSF48403">
    <property type="entry name" value="Ankyrin repeat"/>
    <property type="match status" value="1"/>
</dbReference>
<organism evidence="2 3">
    <name type="scientific">Symbiodinium microadriaticum</name>
    <name type="common">Dinoflagellate</name>
    <name type="synonym">Zooxanthella microadriatica</name>
    <dbReference type="NCBI Taxonomy" id="2951"/>
    <lineage>
        <taxon>Eukaryota</taxon>
        <taxon>Sar</taxon>
        <taxon>Alveolata</taxon>
        <taxon>Dinophyceae</taxon>
        <taxon>Suessiales</taxon>
        <taxon>Symbiodiniaceae</taxon>
        <taxon>Symbiodinium</taxon>
    </lineage>
</organism>
<dbReference type="InterPro" id="IPR036770">
    <property type="entry name" value="Ankyrin_rpt-contain_sf"/>
</dbReference>
<dbReference type="Pfam" id="PF00023">
    <property type="entry name" value="Ank"/>
    <property type="match status" value="1"/>
</dbReference>
<evidence type="ECO:0000313" key="3">
    <source>
        <dbReference type="Proteomes" id="UP000186817"/>
    </source>
</evidence>
<dbReference type="AlphaFoldDB" id="A0A1Q9EQM3"/>
<keyword evidence="3" id="KW-1185">Reference proteome</keyword>
<evidence type="ECO:0000313" key="2">
    <source>
        <dbReference type="EMBL" id="OLQ09729.1"/>
    </source>
</evidence>
<accession>A0A1Q9EQM3</accession>